<evidence type="ECO:0000259" key="2">
    <source>
        <dbReference type="PROSITE" id="PS51253"/>
    </source>
</evidence>
<protein>
    <recommendedName>
        <fullName evidence="2">HTH CENPB-type domain-containing protein</fullName>
    </recommendedName>
</protein>
<dbReference type="Gene3D" id="1.10.10.60">
    <property type="entry name" value="Homeodomain-like"/>
    <property type="match status" value="1"/>
</dbReference>
<proteinExistence type="predicted"/>
<dbReference type="GO" id="GO:0003677">
    <property type="term" value="F:DNA binding"/>
    <property type="evidence" value="ECO:0007669"/>
    <property type="project" value="UniProtKB-KW"/>
</dbReference>
<dbReference type="AlphaFoldDB" id="A0A814GYE1"/>
<comment type="caution">
    <text evidence="3">The sequence shown here is derived from an EMBL/GenBank/DDBJ whole genome shotgun (WGS) entry which is preliminary data.</text>
</comment>
<dbReference type="InterPro" id="IPR006600">
    <property type="entry name" value="HTH_CenpB_DNA-bd_dom"/>
</dbReference>
<dbReference type="EMBL" id="CAJNOC010003915">
    <property type="protein sequence ID" value="CAF1002824.1"/>
    <property type="molecule type" value="Genomic_DNA"/>
</dbReference>
<gene>
    <name evidence="3" type="ORF">OXX778_LOCUS16498</name>
</gene>
<reference evidence="3" key="1">
    <citation type="submission" date="2021-02" db="EMBL/GenBank/DDBJ databases">
        <authorList>
            <person name="Nowell W R."/>
        </authorList>
    </citation>
    <scope>NUCLEOTIDE SEQUENCE</scope>
    <source>
        <strain evidence="3">Ploen Becks lab</strain>
    </source>
</reference>
<dbReference type="Proteomes" id="UP000663879">
    <property type="component" value="Unassembled WGS sequence"/>
</dbReference>
<name>A0A814GYE1_9BILA</name>
<keyword evidence="1" id="KW-0238">DNA-binding</keyword>
<dbReference type="SUPFAM" id="SSF46689">
    <property type="entry name" value="Homeodomain-like"/>
    <property type="match status" value="1"/>
</dbReference>
<sequence length="104" mass="12231">MYAKDQESRSRRCRLYTQKLPGAGRKPVSDKLDQRLFSYFKGVRQNKFALSKQEIQTKAKQLANQLGLDCFKASKGYVDRFKERFNLSLRKPKHKSQQNNRSSE</sequence>
<keyword evidence="4" id="KW-1185">Reference proteome</keyword>
<organism evidence="3 4">
    <name type="scientific">Brachionus calyciflorus</name>
    <dbReference type="NCBI Taxonomy" id="104777"/>
    <lineage>
        <taxon>Eukaryota</taxon>
        <taxon>Metazoa</taxon>
        <taxon>Spiralia</taxon>
        <taxon>Gnathifera</taxon>
        <taxon>Rotifera</taxon>
        <taxon>Eurotatoria</taxon>
        <taxon>Monogononta</taxon>
        <taxon>Pseudotrocha</taxon>
        <taxon>Ploima</taxon>
        <taxon>Brachionidae</taxon>
        <taxon>Brachionus</taxon>
    </lineage>
</organism>
<dbReference type="SMART" id="SM00674">
    <property type="entry name" value="CENPB"/>
    <property type="match status" value="1"/>
</dbReference>
<dbReference type="Pfam" id="PF03221">
    <property type="entry name" value="HTH_Tnp_Tc5"/>
    <property type="match status" value="1"/>
</dbReference>
<evidence type="ECO:0000313" key="4">
    <source>
        <dbReference type="Proteomes" id="UP000663879"/>
    </source>
</evidence>
<evidence type="ECO:0000313" key="3">
    <source>
        <dbReference type="EMBL" id="CAF1002824.1"/>
    </source>
</evidence>
<dbReference type="PROSITE" id="PS51253">
    <property type="entry name" value="HTH_CENPB"/>
    <property type="match status" value="1"/>
</dbReference>
<evidence type="ECO:0000256" key="1">
    <source>
        <dbReference type="ARBA" id="ARBA00023125"/>
    </source>
</evidence>
<dbReference type="InterPro" id="IPR009057">
    <property type="entry name" value="Homeodomain-like_sf"/>
</dbReference>
<dbReference type="OrthoDB" id="125347at2759"/>
<accession>A0A814GYE1</accession>
<feature type="domain" description="HTH CENPB-type" evidence="2">
    <location>
        <begin position="20"/>
        <end position="91"/>
    </location>
</feature>